<reference evidence="3" key="1">
    <citation type="submission" date="2010-08" db="EMBL/GenBank/DDBJ databases">
        <authorList>
            <consortium name="Caenorhabditis japonica Sequencing Consortium"/>
            <person name="Wilson R.K."/>
        </authorList>
    </citation>
    <scope>NUCLEOTIDE SEQUENCE [LARGE SCALE GENOMIC DNA]</scope>
    <source>
        <strain evidence="3">DF5081</strain>
    </source>
</reference>
<keyword evidence="3" id="KW-1185">Reference proteome</keyword>
<organism evidence="2 3">
    <name type="scientific">Caenorhabditis japonica</name>
    <dbReference type="NCBI Taxonomy" id="281687"/>
    <lineage>
        <taxon>Eukaryota</taxon>
        <taxon>Metazoa</taxon>
        <taxon>Ecdysozoa</taxon>
        <taxon>Nematoda</taxon>
        <taxon>Chromadorea</taxon>
        <taxon>Rhabditida</taxon>
        <taxon>Rhabditina</taxon>
        <taxon>Rhabditomorpha</taxon>
        <taxon>Rhabditoidea</taxon>
        <taxon>Rhabditidae</taxon>
        <taxon>Peloderinae</taxon>
        <taxon>Caenorhabditis</taxon>
    </lineage>
</organism>
<dbReference type="EnsemblMetazoa" id="CJA00015a.1">
    <property type="protein sequence ID" value="CJA00015a.1"/>
    <property type="gene ID" value="WBGene00119219"/>
</dbReference>
<evidence type="ECO:0000256" key="1">
    <source>
        <dbReference type="SAM" id="MobiDB-lite"/>
    </source>
</evidence>
<feature type="compositionally biased region" description="Polar residues" evidence="1">
    <location>
        <begin position="118"/>
        <end position="131"/>
    </location>
</feature>
<dbReference type="AlphaFoldDB" id="A0A8R1DDF0"/>
<feature type="region of interest" description="Disordered" evidence="1">
    <location>
        <begin position="37"/>
        <end position="131"/>
    </location>
</feature>
<proteinExistence type="predicted"/>
<name>A0A8R1DDF0_CAEJA</name>
<protein>
    <submittedName>
        <fullName evidence="2">Uncharacterized protein</fullName>
    </submittedName>
</protein>
<sequence length="219" mass="24182">MDFFIIDVGFILYHSLTCLATVFALLICCKPPASTRCEVRPMTNSQRQSDVDQEEEEDSLYTLPLETQKDHTNPQWPSKTTNETDSEKTQRIKKKKKKKNKLKKGKKQKDASTDERTASTQLSTMSGKKATSLSVTQAMTLLTQSSSRGLKSAEDAKTASSISANSVVYPDSPAHYYNTKSPDIPRDPKNSNTSSKETSTEVSAGAGNVPKRIKSSAFF</sequence>
<feature type="compositionally biased region" description="Basic residues" evidence="1">
    <location>
        <begin position="91"/>
        <end position="107"/>
    </location>
</feature>
<accession>A0A8R1DDF0</accession>
<feature type="region of interest" description="Disordered" evidence="1">
    <location>
        <begin position="145"/>
        <end position="219"/>
    </location>
</feature>
<feature type="compositionally biased region" description="Basic and acidic residues" evidence="1">
    <location>
        <begin position="108"/>
        <end position="117"/>
    </location>
</feature>
<evidence type="ECO:0000313" key="2">
    <source>
        <dbReference type="EnsemblMetazoa" id="CJA00015a.1"/>
    </source>
</evidence>
<feature type="compositionally biased region" description="Polar residues" evidence="1">
    <location>
        <begin position="73"/>
        <end position="83"/>
    </location>
</feature>
<dbReference type="Proteomes" id="UP000005237">
    <property type="component" value="Unassembled WGS sequence"/>
</dbReference>
<reference evidence="2" key="2">
    <citation type="submission" date="2022-06" db="UniProtKB">
        <authorList>
            <consortium name="EnsemblMetazoa"/>
        </authorList>
    </citation>
    <scope>IDENTIFICATION</scope>
    <source>
        <strain evidence="2">DF5081</strain>
    </source>
</reference>
<feature type="compositionally biased region" description="Low complexity" evidence="1">
    <location>
        <begin position="190"/>
        <end position="201"/>
    </location>
</feature>
<evidence type="ECO:0000313" key="3">
    <source>
        <dbReference type="Proteomes" id="UP000005237"/>
    </source>
</evidence>